<protein>
    <submittedName>
        <fullName evidence="9">Ankyrin repeat-containing domain protein</fullName>
    </submittedName>
</protein>
<keyword evidence="1" id="KW-0677">Repeat</keyword>
<evidence type="ECO:0000256" key="1">
    <source>
        <dbReference type="ARBA" id="ARBA00022737"/>
    </source>
</evidence>
<accession>A0AAE0M4S6</accession>
<keyword evidence="10" id="KW-1185">Reference proteome</keyword>
<evidence type="ECO:0000259" key="7">
    <source>
        <dbReference type="Pfam" id="PF24809"/>
    </source>
</evidence>
<evidence type="ECO:0000256" key="4">
    <source>
        <dbReference type="SAM" id="Coils"/>
    </source>
</evidence>
<feature type="repeat" description="ANK" evidence="3">
    <location>
        <begin position="1497"/>
        <end position="1529"/>
    </location>
</feature>
<dbReference type="Proteomes" id="UP001283341">
    <property type="component" value="Unassembled WGS sequence"/>
</dbReference>
<gene>
    <name evidence="9" type="ORF">B0H66DRAFT_248154</name>
</gene>
<feature type="repeat" description="ANK" evidence="3">
    <location>
        <begin position="1238"/>
        <end position="1270"/>
    </location>
</feature>
<dbReference type="InterPro" id="IPR054471">
    <property type="entry name" value="GPIID_WHD"/>
</dbReference>
<dbReference type="InterPro" id="IPR036770">
    <property type="entry name" value="Ankyrin_rpt-contain_sf"/>
</dbReference>
<feature type="repeat" description="ANK" evidence="3">
    <location>
        <begin position="1271"/>
        <end position="1303"/>
    </location>
</feature>
<dbReference type="Pfam" id="PF24809">
    <property type="entry name" value="DUF7708"/>
    <property type="match status" value="1"/>
</dbReference>
<dbReference type="EMBL" id="JAUEDM010000004">
    <property type="protein sequence ID" value="KAK3318708.1"/>
    <property type="molecule type" value="Genomic_DNA"/>
</dbReference>
<dbReference type="InterPro" id="IPR027417">
    <property type="entry name" value="P-loop_NTPase"/>
</dbReference>
<dbReference type="PANTHER" id="PTHR24198">
    <property type="entry name" value="ANKYRIN REPEAT AND PROTEIN KINASE DOMAIN-CONTAINING PROTEIN"/>
    <property type="match status" value="1"/>
</dbReference>
<organism evidence="9 10">
    <name type="scientific">Apodospora peruviana</name>
    <dbReference type="NCBI Taxonomy" id="516989"/>
    <lineage>
        <taxon>Eukaryota</taxon>
        <taxon>Fungi</taxon>
        <taxon>Dikarya</taxon>
        <taxon>Ascomycota</taxon>
        <taxon>Pezizomycotina</taxon>
        <taxon>Sordariomycetes</taxon>
        <taxon>Sordariomycetidae</taxon>
        <taxon>Sordariales</taxon>
        <taxon>Lasiosphaeriaceae</taxon>
        <taxon>Apodospora</taxon>
    </lineage>
</organism>
<evidence type="ECO:0000256" key="3">
    <source>
        <dbReference type="PROSITE-ProRule" id="PRU00023"/>
    </source>
</evidence>
<dbReference type="PANTHER" id="PTHR24198:SF165">
    <property type="entry name" value="ANKYRIN REPEAT-CONTAINING PROTEIN-RELATED"/>
    <property type="match status" value="1"/>
</dbReference>
<dbReference type="Pfam" id="PF24883">
    <property type="entry name" value="NPHP3_N"/>
    <property type="match status" value="1"/>
</dbReference>
<feature type="repeat" description="ANK" evidence="3">
    <location>
        <begin position="1000"/>
        <end position="1032"/>
    </location>
</feature>
<feature type="repeat" description="ANK" evidence="3">
    <location>
        <begin position="835"/>
        <end position="867"/>
    </location>
</feature>
<dbReference type="Gene3D" id="3.40.50.300">
    <property type="entry name" value="P-loop containing nucleotide triphosphate hydrolases"/>
    <property type="match status" value="1"/>
</dbReference>
<dbReference type="InterPro" id="IPR056884">
    <property type="entry name" value="NPHP3-like_N"/>
</dbReference>
<feature type="repeat" description="ANK" evidence="3">
    <location>
        <begin position="868"/>
        <end position="894"/>
    </location>
</feature>
<dbReference type="InterPro" id="IPR056125">
    <property type="entry name" value="DUF7708"/>
</dbReference>
<evidence type="ECO:0000256" key="2">
    <source>
        <dbReference type="ARBA" id="ARBA00023043"/>
    </source>
</evidence>
<dbReference type="PROSITE" id="PS50297">
    <property type="entry name" value="ANK_REP_REGION"/>
    <property type="match status" value="12"/>
</dbReference>
<feature type="domain" description="Nephrocystin 3-like N-terminal" evidence="8">
    <location>
        <begin position="281"/>
        <end position="447"/>
    </location>
</feature>
<feature type="domain" description="GPI inositol-deacylase winged helix" evidence="6">
    <location>
        <begin position="566"/>
        <end position="643"/>
    </location>
</feature>
<dbReference type="Pfam" id="PF00023">
    <property type="entry name" value="Ank"/>
    <property type="match status" value="1"/>
</dbReference>
<dbReference type="SMART" id="SM00248">
    <property type="entry name" value="ANK"/>
    <property type="match status" value="28"/>
</dbReference>
<feature type="repeat" description="ANK" evidence="3">
    <location>
        <begin position="934"/>
        <end position="966"/>
    </location>
</feature>
<feature type="region of interest" description="Disordered" evidence="5">
    <location>
        <begin position="813"/>
        <end position="832"/>
    </location>
</feature>
<evidence type="ECO:0000313" key="9">
    <source>
        <dbReference type="EMBL" id="KAK3318708.1"/>
    </source>
</evidence>
<dbReference type="Gene3D" id="1.25.40.20">
    <property type="entry name" value="Ankyrin repeat-containing domain"/>
    <property type="match status" value="5"/>
</dbReference>
<keyword evidence="2 3" id="KW-0040">ANK repeat</keyword>
<feature type="repeat" description="ANK" evidence="3">
    <location>
        <begin position="901"/>
        <end position="933"/>
    </location>
</feature>
<reference evidence="9" key="2">
    <citation type="submission" date="2023-06" db="EMBL/GenBank/DDBJ databases">
        <authorList>
            <consortium name="Lawrence Berkeley National Laboratory"/>
            <person name="Haridas S."/>
            <person name="Hensen N."/>
            <person name="Bonometti L."/>
            <person name="Westerberg I."/>
            <person name="Brannstrom I.O."/>
            <person name="Guillou S."/>
            <person name="Cros-Aarteil S."/>
            <person name="Calhoun S."/>
            <person name="Kuo A."/>
            <person name="Mondo S."/>
            <person name="Pangilinan J."/>
            <person name="Riley R."/>
            <person name="Labutti K."/>
            <person name="Andreopoulos B."/>
            <person name="Lipzen A."/>
            <person name="Chen C."/>
            <person name="Yanf M."/>
            <person name="Daum C."/>
            <person name="Ng V."/>
            <person name="Clum A."/>
            <person name="Steindorff A."/>
            <person name="Ohm R."/>
            <person name="Martin F."/>
            <person name="Silar P."/>
            <person name="Natvig D."/>
            <person name="Lalanne C."/>
            <person name="Gautier V."/>
            <person name="Ament-Velasquez S.L."/>
            <person name="Kruys A."/>
            <person name="Hutchinson M.I."/>
            <person name="Powell A.J."/>
            <person name="Barry K."/>
            <person name="Miller A.N."/>
            <person name="Grigoriev I.V."/>
            <person name="Debuchy R."/>
            <person name="Gladieux P."/>
            <person name="Thoren M.H."/>
            <person name="Johannesson H."/>
        </authorList>
    </citation>
    <scope>NUCLEOTIDE SEQUENCE</scope>
    <source>
        <strain evidence="9">CBS 118394</strain>
    </source>
</reference>
<feature type="coiled-coil region" evidence="4">
    <location>
        <begin position="203"/>
        <end position="237"/>
    </location>
</feature>
<dbReference type="Pfam" id="PF22939">
    <property type="entry name" value="WHD_GPIID"/>
    <property type="match status" value="1"/>
</dbReference>
<feature type="repeat" description="ANK" evidence="3">
    <location>
        <begin position="1699"/>
        <end position="1731"/>
    </location>
</feature>
<evidence type="ECO:0000259" key="8">
    <source>
        <dbReference type="Pfam" id="PF24883"/>
    </source>
</evidence>
<evidence type="ECO:0000313" key="10">
    <source>
        <dbReference type="Proteomes" id="UP001283341"/>
    </source>
</evidence>
<feature type="repeat" description="ANK" evidence="3">
    <location>
        <begin position="1033"/>
        <end position="1065"/>
    </location>
</feature>
<evidence type="ECO:0000259" key="6">
    <source>
        <dbReference type="Pfam" id="PF22939"/>
    </source>
</evidence>
<comment type="caution">
    <text evidence="9">The sequence shown here is derived from an EMBL/GenBank/DDBJ whole genome shotgun (WGS) entry which is preliminary data.</text>
</comment>
<dbReference type="SUPFAM" id="SSF52540">
    <property type="entry name" value="P-loop containing nucleoside triphosphate hydrolases"/>
    <property type="match status" value="1"/>
</dbReference>
<dbReference type="PROSITE" id="PS50088">
    <property type="entry name" value="ANK_REPEAT"/>
    <property type="match status" value="14"/>
</dbReference>
<reference evidence="9" key="1">
    <citation type="journal article" date="2023" name="Mol. Phylogenet. Evol.">
        <title>Genome-scale phylogeny and comparative genomics of the fungal order Sordariales.</title>
        <authorList>
            <person name="Hensen N."/>
            <person name="Bonometti L."/>
            <person name="Westerberg I."/>
            <person name="Brannstrom I.O."/>
            <person name="Guillou S."/>
            <person name="Cros-Aarteil S."/>
            <person name="Calhoun S."/>
            <person name="Haridas S."/>
            <person name="Kuo A."/>
            <person name="Mondo S."/>
            <person name="Pangilinan J."/>
            <person name="Riley R."/>
            <person name="LaButti K."/>
            <person name="Andreopoulos B."/>
            <person name="Lipzen A."/>
            <person name="Chen C."/>
            <person name="Yan M."/>
            <person name="Daum C."/>
            <person name="Ng V."/>
            <person name="Clum A."/>
            <person name="Steindorff A."/>
            <person name="Ohm R.A."/>
            <person name="Martin F."/>
            <person name="Silar P."/>
            <person name="Natvig D.O."/>
            <person name="Lalanne C."/>
            <person name="Gautier V."/>
            <person name="Ament-Velasquez S.L."/>
            <person name="Kruys A."/>
            <person name="Hutchinson M.I."/>
            <person name="Powell A.J."/>
            <person name="Barry K."/>
            <person name="Miller A.N."/>
            <person name="Grigoriev I.V."/>
            <person name="Debuchy R."/>
            <person name="Gladieux P."/>
            <person name="Hiltunen Thoren M."/>
            <person name="Johannesson H."/>
        </authorList>
    </citation>
    <scope>NUCLEOTIDE SEQUENCE</scope>
    <source>
        <strain evidence="9">CBS 118394</strain>
    </source>
</reference>
<feature type="domain" description="DUF7708" evidence="7">
    <location>
        <begin position="75"/>
        <end position="222"/>
    </location>
</feature>
<name>A0AAE0M4S6_9PEZI</name>
<feature type="repeat" description="ANK" evidence="3">
    <location>
        <begin position="1169"/>
        <end position="1201"/>
    </location>
</feature>
<evidence type="ECO:0000256" key="5">
    <source>
        <dbReference type="SAM" id="MobiDB-lite"/>
    </source>
</evidence>
<sequence length="1821" mass="197824">MAIAVPISTLQTGALDPQSVNNFLQSLSTDELLVFNATKLAKTLLDEISQADAAHKQQSSSRKVGEAVLPLIAGLEQYGRGLDVFANGSELLCPIWGGMRIVLSLAQEFGEYFDKLASMLEDIGLVLSRLPRYPHLYPDNKNLKEYMVNIYSAIFDFCTKARRVFRLGKERSRGIKRLTTAVGLVTALRVLWKPFKVEFGGIKTRIERSVQAIESEADVAERELANKERRRDDARWSRAEQSQRLLAEFIDDESAAKVNAWLSPVNVNANHKTASSLRHADTGTWFLDGSVFQTWLKEDNTFLWLHAIPGAGKTVLSSSVINYLRDNVQSRDTGLAYFYCDYKDVQKQEPSKVLGTILAMLAKQNRGVFDNIQAFFLDQLKTSPTFTADFDELLNNFAIFLDNSFKSVIIVVDALDESNPAAWDCLTYALKFLHQQCSNLKVFVTSRNELPIARAFEGLPSTSIEQSDVASDIHDFIAAEVAAKIAQKRLKLRDKDLERVIRENLVEGSKGMFQWVRCQIDTLCKLRNDKAIRSALSNLPRTLQDTYIRILQRIEDDHPDDVEILQKVLYWLVRGVRNLTLHELAEGIAIDPESGDNRMDFSAVDTDPEDILELLGGLVTVSAEKVVSLAHYSVKEFLVSEDIRKAKPSFWVGTEPVESKLASVCLTYLSFDDFNAPLLPDTEAFDERLSEYKFLAYAVQAWGIHAHRSEKDGHQEEDLVDLTVHFLQSSSGDVRNYDTWQEINHHRKLSKLSTHSSPGPLLCASWFGLTDAVRQLLDAGDDMSENLAGAFDAAASNGHANVIKAFLEHQDQIKGQNASADDEDDDSSNNHHGLDLAKGLYVAAANGHTRVIEHLLDAGADIDARRGKDRNALQVAALEGRTEAVKLLLKRGANHGIPCKRYGTPLAVAAEKGHQRTVEILLEAGANPNGRGGYYSSPLVSAIVGRNLHIIRLLIENGADVNARGGRHMYPIAAAASLGMDDLVKELCDCGARVNDEDDKGSDALYAVCLAGHLGTVKLLLKLGADINAKGGKHRSALGAASSEGHLEVVEHLIHEGANIQFFDEHYGNALQTAAYRGHEAVVRALISAGIDPWGVGGDKGPALVCAASCGQEKVIKALYELGSPGGPGDDNLTWALQVASFAGHEGTIRLLAGKGDINAVTRKPNDSNNCTALEAAAERGHNDTVKLLLSLGASIEPSDRGCYGSSLNAAIETDHPSIEVLETLLDAGADINFVCSCHEPPLVRAVRRGHDDALKLLLDRGANVNLKHETIRTALIMSAVHEDTTIMDLLLEHGADVNIVIEPKDMRDDIDDDLEESLVIALQTAAWHGHDHIVQKLVSLGSDLSVNVDKPAFVSALQVAAYRGHLSTVSMLIKFGGDVNQKGGYFGTSLQAAAYCGHIDVARALLEAGAFVNAVDASSHCGTALMAACWYEGTKPEMIQLLIDSGADVNAPSGIKEDVPYPLQVAAYKDYNDTEGTEIARILLDAGADPNIRGGRYFTALQVAAKEGDADMVSFLLERGADPNITGGQFHTPLQSAYASGYYIVIGRLFRNGAKHDLIAPGKVGSVMGAALRASCQTLVNQLVAYHDFDVNLQYGKYGNALQDCIWQEREDDAFYYILKGGADVNRVGGYYGTALVAAAAYGPMAHFEKLLEVDVDVNLGNERYPNAAFGAIQGSQKKALELLLKHGVDVVNPVSTVHGTALQFAARYGNLTIVRMLVKAGAAINTPACGQHGSPLQAAAAYNHKDVIQYLVNRGADISAKGGKNGSVLHAAALHCDAETLDMLLRKGKLNANEKAGVYGTPLQAAAAAGWVSNALILL</sequence>
<feature type="repeat" description="ANK" evidence="3">
    <location>
        <begin position="1356"/>
        <end position="1385"/>
    </location>
</feature>
<dbReference type="Pfam" id="PF12796">
    <property type="entry name" value="Ank_2"/>
    <property type="match status" value="7"/>
</dbReference>
<keyword evidence="4" id="KW-0175">Coiled coil</keyword>
<dbReference type="SUPFAM" id="SSF48403">
    <property type="entry name" value="Ankyrin repeat"/>
    <property type="match status" value="4"/>
</dbReference>
<feature type="repeat" description="ANK" evidence="3">
    <location>
        <begin position="1389"/>
        <end position="1418"/>
    </location>
</feature>
<proteinExistence type="predicted"/>
<dbReference type="InterPro" id="IPR002110">
    <property type="entry name" value="Ankyrin_rpt"/>
</dbReference>
<feature type="repeat" description="ANK" evidence="3">
    <location>
        <begin position="1733"/>
        <end position="1765"/>
    </location>
</feature>